<sequence>MCQNTTITACNSEPWRWNSPLPYLIGGLALLIGMITMALTALICSLRKNGLNSSSDDIEGGRGGGGNIMHIDNNMHADMDPKIAVIMAGDENPTCLAVPVIREDIFVEDGRLVDENEMSTKD</sequence>
<keyword evidence="5" id="KW-0029">Amino-acid transport</keyword>
<evidence type="ECO:0000256" key="6">
    <source>
        <dbReference type="ARBA" id="ARBA00022989"/>
    </source>
</evidence>
<dbReference type="Proteomes" id="UP001454036">
    <property type="component" value="Unassembled WGS sequence"/>
</dbReference>
<comment type="similarity">
    <text evidence="2">Belongs to the GLUTAMINE DUMPER 1 (TC 9.B.60) family.</text>
</comment>
<keyword evidence="10" id="KW-1185">Reference proteome</keyword>
<dbReference type="GO" id="GO:0080143">
    <property type="term" value="P:regulation of amino acid export"/>
    <property type="evidence" value="ECO:0007669"/>
    <property type="project" value="InterPro"/>
</dbReference>
<evidence type="ECO:0000256" key="2">
    <source>
        <dbReference type="ARBA" id="ARBA00009977"/>
    </source>
</evidence>
<dbReference type="PANTHER" id="PTHR33228">
    <property type="entry name" value="PROTEIN GLUTAMINE DUMPER 4-RELATED"/>
    <property type="match status" value="1"/>
</dbReference>
<name>A0AAV3QQW4_LITER</name>
<reference evidence="9 10" key="1">
    <citation type="submission" date="2024-01" db="EMBL/GenBank/DDBJ databases">
        <title>The complete chloroplast genome sequence of Lithospermum erythrorhizon: insights into the phylogenetic relationship among Boraginaceae species and the maternal lineages of purple gromwells.</title>
        <authorList>
            <person name="Okada T."/>
            <person name="Watanabe K."/>
        </authorList>
    </citation>
    <scope>NUCLEOTIDE SEQUENCE [LARGE SCALE GENOMIC DNA]</scope>
</reference>
<dbReference type="InterPro" id="IPR040359">
    <property type="entry name" value="GDU"/>
</dbReference>
<dbReference type="PANTHER" id="PTHR33228:SF76">
    <property type="entry name" value="PROTEIN GLUTAMINE DUMPER 7"/>
    <property type="match status" value="1"/>
</dbReference>
<feature type="transmembrane region" description="Helical" evidence="8">
    <location>
        <begin position="21"/>
        <end position="44"/>
    </location>
</feature>
<evidence type="ECO:0000313" key="9">
    <source>
        <dbReference type="EMBL" id="GAA0166104.1"/>
    </source>
</evidence>
<dbReference type="GO" id="GO:0016020">
    <property type="term" value="C:membrane"/>
    <property type="evidence" value="ECO:0007669"/>
    <property type="project" value="UniProtKB-SubCell"/>
</dbReference>
<evidence type="ECO:0000256" key="5">
    <source>
        <dbReference type="ARBA" id="ARBA00022970"/>
    </source>
</evidence>
<evidence type="ECO:0000256" key="3">
    <source>
        <dbReference type="ARBA" id="ARBA00022448"/>
    </source>
</evidence>
<organism evidence="9 10">
    <name type="scientific">Lithospermum erythrorhizon</name>
    <name type="common">Purple gromwell</name>
    <name type="synonym">Lithospermum officinale var. erythrorhizon</name>
    <dbReference type="NCBI Taxonomy" id="34254"/>
    <lineage>
        <taxon>Eukaryota</taxon>
        <taxon>Viridiplantae</taxon>
        <taxon>Streptophyta</taxon>
        <taxon>Embryophyta</taxon>
        <taxon>Tracheophyta</taxon>
        <taxon>Spermatophyta</taxon>
        <taxon>Magnoliopsida</taxon>
        <taxon>eudicotyledons</taxon>
        <taxon>Gunneridae</taxon>
        <taxon>Pentapetalae</taxon>
        <taxon>asterids</taxon>
        <taxon>lamiids</taxon>
        <taxon>Boraginales</taxon>
        <taxon>Boraginaceae</taxon>
        <taxon>Boraginoideae</taxon>
        <taxon>Lithospermeae</taxon>
        <taxon>Lithospermum</taxon>
    </lineage>
</organism>
<protein>
    <submittedName>
        <fullName evidence="9">Uncharacterized protein</fullName>
    </submittedName>
</protein>
<comment type="caution">
    <text evidence="9">The sequence shown here is derived from an EMBL/GenBank/DDBJ whole genome shotgun (WGS) entry which is preliminary data.</text>
</comment>
<comment type="subcellular location">
    <subcellularLocation>
        <location evidence="1">Membrane</location>
        <topology evidence="1">Single-pass membrane protein</topology>
    </subcellularLocation>
</comment>
<evidence type="ECO:0000256" key="4">
    <source>
        <dbReference type="ARBA" id="ARBA00022692"/>
    </source>
</evidence>
<accession>A0AAV3QQW4</accession>
<keyword evidence="3" id="KW-0813">Transport</keyword>
<dbReference type="EMBL" id="BAABME010022573">
    <property type="protein sequence ID" value="GAA0166104.1"/>
    <property type="molecule type" value="Genomic_DNA"/>
</dbReference>
<gene>
    <name evidence="9" type="ORF">LIER_40122</name>
</gene>
<dbReference type="GO" id="GO:0006865">
    <property type="term" value="P:amino acid transport"/>
    <property type="evidence" value="ECO:0007669"/>
    <property type="project" value="UniProtKB-KW"/>
</dbReference>
<dbReference type="AlphaFoldDB" id="A0AAV3QQW4"/>
<keyword evidence="4 8" id="KW-0812">Transmembrane</keyword>
<keyword evidence="6 8" id="KW-1133">Transmembrane helix</keyword>
<evidence type="ECO:0000313" key="10">
    <source>
        <dbReference type="Proteomes" id="UP001454036"/>
    </source>
</evidence>
<evidence type="ECO:0000256" key="7">
    <source>
        <dbReference type="ARBA" id="ARBA00023136"/>
    </source>
</evidence>
<evidence type="ECO:0000256" key="1">
    <source>
        <dbReference type="ARBA" id="ARBA00004167"/>
    </source>
</evidence>
<evidence type="ECO:0000256" key="8">
    <source>
        <dbReference type="SAM" id="Phobius"/>
    </source>
</evidence>
<keyword evidence="7 8" id="KW-0472">Membrane</keyword>
<proteinExistence type="inferred from homology"/>